<feature type="signal peptide" evidence="1">
    <location>
        <begin position="1"/>
        <end position="20"/>
    </location>
</feature>
<proteinExistence type="predicted"/>
<dbReference type="OrthoDB" id="7856223at2"/>
<dbReference type="RefSeq" id="WP_085849561.1">
    <property type="nucleotide sequence ID" value="NZ_FNZV01000007.1"/>
</dbReference>
<reference evidence="2 3" key="1">
    <citation type="submission" date="2017-03" db="EMBL/GenBank/DDBJ databases">
        <authorList>
            <person name="Afonso C.L."/>
            <person name="Miller P.J."/>
            <person name="Scott M.A."/>
            <person name="Spackman E."/>
            <person name="Goraichik I."/>
            <person name="Dimitrov K.M."/>
            <person name="Suarez D.L."/>
            <person name="Swayne D.E."/>
        </authorList>
    </citation>
    <scope>NUCLEOTIDE SEQUENCE [LARGE SCALE GENOMIC DNA]</scope>
    <source>
        <strain evidence="2 3">CECT 7971</strain>
    </source>
</reference>
<gene>
    <name evidence="2" type="ORF">PAM7971_02431</name>
</gene>
<evidence type="ECO:0000313" key="3">
    <source>
        <dbReference type="Proteomes" id="UP000193307"/>
    </source>
</evidence>
<sequence>MSLRPTFPVVQRLMSSFGVAVLVLTGPIAPAFSQSAAATVAGDTAAEGMTPLVVVDGFRSAKFGMDQDAVRAAILADFEIKDDGIQSGENAVERTQILTVAVPNLILDGGTAQVSYVFGYESKTLIQVGATWSTKTDPEVTAKMLYDNGDVLRTHFMTEGYVPDTVKTNVALPNGILMFRGADAENHATLLLLQGAFTTGEDGRNTLTPASLDLLYSSDPDTPDIFTLPEGSF</sequence>
<keyword evidence="1" id="KW-0732">Signal</keyword>
<dbReference type="Proteomes" id="UP000193307">
    <property type="component" value="Unassembled WGS sequence"/>
</dbReference>
<accession>A0A1Y5T102</accession>
<organism evidence="2 3">
    <name type="scientific">Pacificibacter marinus</name>
    <dbReference type="NCBI Taxonomy" id="658057"/>
    <lineage>
        <taxon>Bacteria</taxon>
        <taxon>Pseudomonadati</taxon>
        <taxon>Pseudomonadota</taxon>
        <taxon>Alphaproteobacteria</taxon>
        <taxon>Rhodobacterales</taxon>
        <taxon>Roseobacteraceae</taxon>
        <taxon>Pacificibacter</taxon>
    </lineage>
</organism>
<keyword evidence="3" id="KW-1185">Reference proteome</keyword>
<protein>
    <submittedName>
        <fullName evidence="2">Uncharacterized protein</fullName>
    </submittedName>
</protein>
<dbReference type="AlphaFoldDB" id="A0A1Y5T102"/>
<feature type="chain" id="PRO_5010986747" evidence="1">
    <location>
        <begin position="21"/>
        <end position="233"/>
    </location>
</feature>
<name>A0A1Y5T102_9RHOB</name>
<dbReference type="STRING" id="658057.SAMN04488032_107110"/>
<dbReference type="EMBL" id="FWFW01000007">
    <property type="protein sequence ID" value="SLN49575.1"/>
    <property type="molecule type" value="Genomic_DNA"/>
</dbReference>
<evidence type="ECO:0000313" key="2">
    <source>
        <dbReference type="EMBL" id="SLN49575.1"/>
    </source>
</evidence>
<evidence type="ECO:0000256" key="1">
    <source>
        <dbReference type="SAM" id="SignalP"/>
    </source>
</evidence>